<name>A0A1B8GVI6_9PEZI</name>
<keyword evidence="2" id="KW-1185">Reference proteome</keyword>
<gene>
    <name evidence="1" type="ORF">VE01_02130</name>
</gene>
<dbReference type="STRING" id="342668.A0A1B8GVI6"/>
<dbReference type="RefSeq" id="XP_018133576.1">
    <property type="nucleotide sequence ID" value="XM_018271641.2"/>
</dbReference>
<evidence type="ECO:0000313" key="2">
    <source>
        <dbReference type="Proteomes" id="UP000091956"/>
    </source>
</evidence>
<organism evidence="1 2">
    <name type="scientific">Pseudogymnoascus verrucosus</name>
    <dbReference type="NCBI Taxonomy" id="342668"/>
    <lineage>
        <taxon>Eukaryota</taxon>
        <taxon>Fungi</taxon>
        <taxon>Dikarya</taxon>
        <taxon>Ascomycota</taxon>
        <taxon>Pezizomycotina</taxon>
        <taxon>Leotiomycetes</taxon>
        <taxon>Thelebolales</taxon>
        <taxon>Thelebolaceae</taxon>
        <taxon>Pseudogymnoascus</taxon>
    </lineage>
</organism>
<reference evidence="1 2" key="1">
    <citation type="submission" date="2016-03" db="EMBL/GenBank/DDBJ databases">
        <title>Comparative genomics of Pseudogymnoascus destructans, the fungus causing white-nose syndrome of bats.</title>
        <authorList>
            <person name="Palmer J.M."/>
            <person name="Drees K.P."/>
            <person name="Foster J.T."/>
            <person name="Lindner D.L."/>
        </authorList>
    </citation>
    <scope>NUCLEOTIDE SEQUENCE [LARGE SCALE GENOMIC DNA]</scope>
    <source>
        <strain evidence="1 2">UAMH 10579</strain>
    </source>
</reference>
<evidence type="ECO:0008006" key="3">
    <source>
        <dbReference type="Google" id="ProtNLM"/>
    </source>
</evidence>
<dbReference type="Proteomes" id="UP000091956">
    <property type="component" value="Unassembled WGS sequence"/>
</dbReference>
<dbReference type="EMBL" id="KV460211">
    <property type="protein sequence ID" value="OBT99843.1"/>
    <property type="molecule type" value="Genomic_DNA"/>
</dbReference>
<dbReference type="OrthoDB" id="2142759at2759"/>
<proteinExistence type="predicted"/>
<dbReference type="AlphaFoldDB" id="A0A1B8GVI6"/>
<protein>
    <recommendedName>
        <fullName evidence="3">HNH nuclease domain-containing protein</fullName>
    </recommendedName>
</protein>
<accession>A0A1B8GVI6</accession>
<sequence length="255" mass="28684">MSGYRVSIKRNLHFVDGNNNEIGGAWQNGALTWSEMVEWMEITFEKPTNEYAPFRCLEPGDPVQLLAQHGPAIEIQGNNNPVKPGFYIILSPEGEVVDLPINRQNPMPRPSSRVSSAELSIFEIEFEHEMAAVSSLGAKPAGSDFVRLDLFDTYRIAINPDKGYKTYCFIDEPELDNLIMFRDPNTATQYQPRGDLLKHHFRISVLLNMKGREGYPKWDEDIPSGCGEMAEAASSEEGKLRLEAILGSKLNSYLE</sequence>
<evidence type="ECO:0000313" key="1">
    <source>
        <dbReference type="EMBL" id="OBT99843.1"/>
    </source>
</evidence>
<dbReference type="GeneID" id="28835516"/>
<reference evidence="2" key="2">
    <citation type="journal article" date="2018" name="Nat. Commun.">
        <title>Extreme sensitivity to ultraviolet light in the fungal pathogen causing white-nose syndrome of bats.</title>
        <authorList>
            <person name="Palmer J.M."/>
            <person name="Drees K.P."/>
            <person name="Foster J.T."/>
            <person name="Lindner D.L."/>
        </authorList>
    </citation>
    <scope>NUCLEOTIDE SEQUENCE [LARGE SCALE GENOMIC DNA]</scope>
    <source>
        <strain evidence="2">UAMH 10579</strain>
    </source>
</reference>